<dbReference type="EMBL" id="BX294135">
    <property type="protein sequence ID" value="CAD72018.1"/>
    <property type="molecule type" value="Genomic_DNA"/>
</dbReference>
<proteinExistence type="predicted"/>
<dbReference type="Proteomes" id="UP000001025">
    <property type="component" value="Chromosome"/>
</dbReference>
<dbReference type="InParanoid" id="Q7UXI8"/>
<evidence type="ECO:0000313" key="1">
    <source>
        <dbReference type="EMBL" id="CAD72018.1"/>
    </source>
</evidence>
<reference evidence="1 2" key="1">
    <citation type="journal article" date="2003" name="Proc. Natl. Acad. Sci. U.S.A.">
        <title>Complete genome sequence of the marine planctomycete Pirellula sp. strain 1.</title>
        <authorList>
            <person name="Gloeckner F.O."/>
            <person name="Kube M."/>
            <person name="Bauer M."/>
            <person name="Teeling H."/>
            <person name="Lombardot T."/>
            <person name="Ludwig W."/>
            <person name="Gade D."/>
            <person name="Beck A."/>
            <person name="Borzym K."/>
            <person name="Heitmann K."/>
            <person name="Rabus R."/>
            <person name="Schlesner H."/>
            <person name="Amann R."/>
            <person name="Reinhardt R."/>
        </authorList>
    </citation>
    <scope>NUCLEOTIDE SEQUENCE [LARGE SCALE GENOMIC DNA]</scope>
    <source>
        <strain evidence="2">DSM 10527 / NCIMB 13988 / SH1</strain>
    </source>
</reference>
<sequence>MDGLDEKQLTQSFYGNVSNGFDMAIHKYGDHSTMIDEVARHFINVGVYRLHPIRIQFVCPYGGDCESRA</sequence>
<dbReference type="KEGG" id="rba:RB1301"/>
<accession>Q7UXI8</accession>
<evidence type="ECO:0000313" key="2">
    <source>
        <dbReference type="Proteomes" id="UP000001025"/>
    </source>
</evidence>
<organism evidence="1 2">
    <name type="scientific">Rhodopirellula baltica (strain DSM 10527 / NCIMB 13988 / SH1)</name>
    <dbReference type="NCBI Taxonomy" id="243090"/>
    <lineage>
        <taxon>Bacteria</taxon>
        <taxon>Pseudomonadati</taxon>
        <taxon>Planctomycetota</taxon>
        <taxon>Planctomycetia</taxon>
        <taxon>Pirellulales</taxon>
        <taxon>Pirellulaceae</taxon>
        <taxon>Rhodopirellula</taxon>
    </lineage>
</organism>
<name>Q7UXI8_RHOBA</name>
<dbReference type="HOGENOM" id="CLU_2773133_0_0_0"/>
<gene>
    <name evidence="1" type="ordered locus">RB1301</name>
</gene>
<keyword evidence="2" id="KW-1185">Reference proteome</keyword>
<dbReference type="STRING" id="243090.RB1301"/>
<dbReference type="AlphaFoldDB" id="Q7UXI8"/>
<dbReference type="PATRIC" id="fig|243090.15.peg.594"/>
<dbReference type="EnsemblBacteria" id="CAD72018">
    <property type="protein sequence ID" value="CAD72018"/>
    <property type="gene ID" value="RB1301"/>
</dbReference>
<protein>
    <submittedName>
        <fullName evidence="1">Uncharacterized protein</fullName>
    </submittedName>
</protein>